<evidence type="ECO:0000313" key="2">
    <source>
        <dbReference type="EMBL" id="KAK4199278.1"/>
    </source>
</evidence>
<dbReference type="SUPFAM" id="SSF48371">
    <property type="entry name" value="ARM repeat"/>
    <property type="match status" value="1"/>
</dbReference>
<dbReference type="EMBL" id="MU863934">
    <property type="protein sequence ID" value="KAK4199278.1"/>
    <property type="molecule type" value="Genomic_DNA"/>
</dbReference>
<accession>A0AAN6XEJ6</accession>
<sequence length="712" mass="77786">MTAELEEYVGQILGNKVGTSQQEPREWETELEKLVVLLQEGAEPDKLAGVADQFAVAARDPSWREVIGKSGLLSFFLDSIPVSDIDSLWSHPLNKQALRLIANACVDNNENRNAVVASGKLTDTIMMFLSDDKLVPVAIITILNVCVEFSPAQLQVSNAALSQVLIDLISGERLPVCEAYLPQIMAILEMLTNHESEFKICYPRTPASLLALASGKHYDADLETFLSITTAALAYLTHRELQVAFIQNGNFELLEEAFVQSYTRFDIMDVDKETEEQLKQIHHTFVTLFADITDIPDFTKHYPLKTKEVDNLVSWLGYARHPQLQVAACLALGNIGRSDEATIALLPRVDEGLVRILARSVPAQKATPAASSPTLQLTHAALGFAKNLAIPAVNKPFLGAALLKSILPKLWQSFGGQPSMQFAAVTLARLLLVGCKESVKLICAPVSPSPEGGVQSASSEAPPSHRTNLELLYLSATASPQEDPTKLEAARAVVSAVCRVLSQDPGVLGSQEELAEFYETHSGIVIPSFTTMLTQNKWPSVRSDAITVLALMANQQPEGSGMALKVVEDTGSGEGVLKALVKVIAGDEGELLVGQYLNVSDNNGRVEEILSEEENKQSSSKEEKSKEGEEKELTEMVQGLGLEPRQADTQAQRQPERMVKVDRENALVLMAVLLGRFKQELSPARRRLVEVVLERGGELVVKDREEKEPSQV</sequence>
<name>A0AAN6XEJ6_9PEZI</name>
<evidence type="ECO:0008006" key="4">
    <source>
        <dbReference type="Google" id="ProtNLM"/>
    </source>
</evidence>
<dbReference type="Proteomes" id="UP001303160">
    <property type="component" value="Unassembled WGS sequence"/>
</dbReference>
<dbReference type="GO" id="GO:0005085">
    <property type="term" value="F:guanyl-nucleotide exchange factor activity"/>
    <property type="evidence" value="ECO:0007669"/>
    <property type="project" value="InterPro"/>
</dbReference>
<dbReference type="AlphaFoldDB" id="A0AAN6XEJ6"/>
<dbReference type="Gene3D" id="1.25.10.10">
    <property type="entry name" value="Leucine-rich Repeat Variant"/>
    <property type="match status" value="2"/>
</dbReference>
<dbReference type="InterPro" id="IPR016024">
    <property type="entry name" value="ARM-type_fold"/>
</dbReference>
<feature type="compositionally biased region" description="Basic and acidic residues" evidence="1">
    <location>
        <begin position="610"/>
        <end position="634"/>
    </location>
</feature>
<protein>
    <recommendedName>
        <fullName evidence="4">ARM repeat-containing protein</fullName>
    </recommendedName>
</protein>
<gene>
    <name evidence="2" type="ORF">QBC40DRAFT_266049</name>
</gene>
<reference evidence="2" key="2">
    <citation type="submission" date="2023-05" db="EMBL/GenBank/DDBJ databases">
        <authorList>
            <consortium name="Lawrence Berkeley National Laboratory"/>
            <person name="Steindorff A."/>
            <person name="Hensen N."/>
            <person name="Bonometti L."/>
            <person name="Westerberg I."/>
            <person name="Brannstrom I.O."/>
            <person name="Guillou S."/>
            <person name="Cros-Aarteil S."/>
            <person name="Calhoun S."/>
            <person name="Haridas S."/>
            <person name="Kuo A."/>
            <person name="Mondo S."/>
            <person name="Pangilinan J."/>
            <person name="Riley R."/>
            <person name="Labutti K."/>
            <person name="Andreopoulos B."/>
            <person name="Lipzen A."/>
            <person name="Chen C."/>
            <person name="Yanf M."/>
            <person name="Daum C."/>
            <person name="Ng V."/>
            <person name="Clum A."/>
            <person name="Ohm R."/>
            <person name="Martin F."/>
            <person name="Silar P."/>
            <person name="Natvig D."/>
            <person name="Lalanne C."/>
            <person name="Gautier V."/>
            <person name="Ament-Velasquez S.L."/>
            <person name="Kruys A."/>
            <person name="Hutchinson M.I."/>
            <person name="Powell A.J."/>
            <person name="Barry K."/>
            <person name="Miller A.N."/>
            <person name="Grigoriev I.V."/>
            <person name="Debuchy R."/>
            <person name="Gladieux P."/>
            <person name="Thoren M.H."/>
            <person name="Johannesson H."/>
        </authorList>
    </citation>
    <scope>NUCLEOTIDE SEQUENCE</scope>
    <source>
        <strain evidence="2">CBS 315.58</strain>
    </source>
</reference>
<feature type="region of interest" description="Disordered" evidence="1">
    <location>
        <begin position="610"/>
        <end position="658"/>
    </location>
</feature>
<dbReference type="PANTHER" id="PTHR10957">
    <property type="entry name" value="RAP1 GTPASE-GDP DISSOCIATION STIMULATOR 1"/>
    <property type="match status" value="1"/>
</dbReference>
<comment type="caution">
    <text evidence="2">The sequence shown here is derived from an EMBL/GenBank/DDBJ whole genome shotgun (WGS) entry which is preliminary data.</text>
</comment>
<keyword evidence="3" id="KW-1185">Reference proteome</keyword>
<evidence type="ECO:0000313" key="3">
    <source>
        <dbReference type="Proteomes" id="UP001303160"/>
    </source>
</evidence>
<organism evidence="2 3">
    <name type="scientific">Triangularia verruculosa</name>
    <dbReference type="NCBI Taxonomy" id="2587418"/>
    <lineage>
        <taxon>Eukaryota</taxon>
        <taxon>Fungi</taxon>
        <taxon>Dikarya</taxon>
        <taxon>Ascomycota</taxon>
        <taxon>Pezizomycotina</taxon>
        <taxon>Sordariomycetes</taxon>
        <taxon>Sordariomycetidae</taxon>
        <taxon>Sordariales</taxon>
        <taxon>Podosporaceae</taxon>
        <taxon>Triangularia</taxon>
    </lineage>
</organism>
<dbReference type="InterPro" id="IPR011989">
    <property type="entry name" value="ARM-like"/>
</dbReference>
<proteinExistence type="predicted"/>
<evidence type="ECO:0000256" key="1">
    <source>
        <dbReference type="SAM" id="MobiDB-lite"/>
    </source>
</evidence>
<reference evidence="2" key="1">
    <citation type="journal article" date="2023" name="Mol. Phylogenet. Evol.">
        <title>Genome-scale phylogeny and comparative genomics of the fungal order Sordariales.</title>
        <authorList>
            <person name="Hensen N."/>
            <person name="Bonometti L."/>
            <person name="Westerberg I."/>
            <person name="Brannstrom I.O."/>
            <person name="Guillou S."/>
            <person name="Cros-Aarteil S."/>
            <person name="Calhoun S."/>
            <person name="Haridas S."/>
            <person name="Kuo A."/>
            <person name="Mondo S."/>
            <person name="Pangilinan J."/>
            <person name="Riley R."/>
            <person name="LaButti K."/>
            <person name="Andreopoulos B."/>
            <person name="Lipzen A."/>
            <person name="Chen C."/>
            <person name="Yan M."/>
            <person name="Daum C."/>
            <person name="Ng V."/>
            <person name="Clum A."/>
            <person name="Steindorff A."/>
            <person name="Ohm R.A."/>
            <person name="Martin F."/>
            <person name="Silar P."/>
            <person name="Natvig D.O."/>
            <person name="Lalanne C."/>
            <person name="Gautier V."/>
            <person name="Ament-Velasquez S.L."/>
            <person name="Kruys A."/>
            <person name="Hutchinson M.I."/>
            <person name="Powell A.J."/>
            <person name="Barry K."/>
            <person name="Miller A.N."/>
            <person name="Grigoriev I.V."/>
            <person name="Debuchy R."/>
            <person name="Gladieux P."/>
            <person name="Hiltunen Thoren M."/>
            <person name="Johannesson H."/>
        </authorList>
    </citation>
    <scope>NUCLEOTIDE SEQUENCE</scope>
    <source>
        <strain evidence="2">CBS 315.58</strain>
    </source>
</reference>
<dbReference type="InterPro" id="IPR040144">
    <property type="entry name" value="RAP1GDS1"/>
</dbReference>